<dbReference type="InterPro" id="IPR036291">
    <property type="entry name" value="NAD(P)-bd_dom_sf"/>
</dbReference>
<dbReference type="Proteomes" id="UP000282084">
    <property type="component" value="Unassembled WGS sequence"/>
</dbReference>
<evidence type="ECO:0000256" key="1">
    <source>
        <dbReference type="ARBA" id="ARBA00001947"/>
    </source>
</evidence>
<dbReference type="InterPro" id="IPR011032">
    <property type="entry name" value="GroES-like_sf"/>
</dbReference>
<dbReference type="InterPro" id="IPR031640">
    <property type="entry name" value="Glu_dehyd_C"/>
</dbReference>
<evidence type="ECO:0000313" key="8">
    <source>
        <dbReference type="Proteomes" id="UP000282084"/>
    </source>
</evidence>
<dbReference type="RefSeq" id="WP_246018577.1">
    <property type="nucleotide sequence ID" value="NZ_RBXO01000001.1"/>
</dbReference>
<keyword evidence="8" id="KW-1185">Reference proteome</keyword>
<protein>
    <submittedName>
        <fullName evidence="7">Threonine dehydrogenase-like Zn-dependent dehydrogenase</fullName>
    </submittedName>
</protein>
<reference evidence="7 8" key="1">
    <citation type="submission" date="2018-10" db="EMBL/GenBank/DDBJ databases">
        <title>Sequencing the genomes of 1000 actinobacteria strains.</title>
        <authorList>
            <person name="Klenk H.-P."/>
        </authorList>
    </citation>
    <scope>NUCLEOTIDE SEQUENCE [LARGE SCALE GENOMIC DNA]</scope>
    <source>
        <strain evidence="7 8">DSM 43800</strain>
    </source>
</reference>
<accession>A0A495VQK8</accession>
<evidence type="ECO:0000259" key="5">
    <source>
        <dbReference type="Pfam" id="PF08240"/>
    </source>
</evidence>
<feature type="domain" description="Alcohol dehydrogenase-like N-terminal" evidence="5">
    <location>
        <begin position="34"/>
        <end position="125"/>
    </location>
</feature>
<keyword evidence="4" id="KW-0560">Oxidoreductase</keyword>
<dbReference type="SUPFAM" id="SSF51735">
    <property type="entry name" value="NAD(P)-binding Rossmann-fold domains"/>
    <property type="match status" value="1"/>
</dbReference>
<feature type="domain" description="Glucose dehydrogenase C-terminal" evidence="6">
    <location>
        <begin position="153"/>
        <end position="349"/>
    </location>
</feature>
<dbReference type="Pfam" id="PF16912">
    <property type="entry name" value="Glu_dehyd_C"/>
    <property type="match status" value="1"/>
</dbReference>
<keyword evidence="3" id="KW-0862">Zinc</keyword>
<dbReference type="AlphaFoldDB" id="A0A495VQK8"/>
<keyword evidence="2" id="KW-0479">Metal-binding</keyword>
<evidence type="ECO:0000256" key="4">
    <source>
        <dbReference type="ARBA" id="ARBA00023002"/>
    </source>
</evidence>
<dbReference type="Gene3D" id="3.40.50.720">
    <property type="entry name" value="NAD(P)-binding Rossmann-like Domain"/>
    <property type="match status" value="1"/>
</dbReference>
<dbReference type="EMBL" id="RBXO01000001">
    <property type="protein sequence ID" value="RKT51574.1"/>
    <property type="molecule type" value="Genomic_DNA"/>
</dbReference>
<dbReference type="PANTHER" id="PTHR43189">
    <property type="entry name" value="ZINC-TYPE ALCOHOL DEHYDROGENASE-LIKE PROTEIN C1198.01-RELATED"/>
    <property type="match status" value="1"/>
</dbReference>
<proteinExistence type="predicted"/>
<dbReference type="GO" id="GO:0016491">
    <property type="term" value="F:oxidoreductase activity"/>
    <property type="evidence" value="ECO:0007669"/>
    <property type="project" value="UniProtKB-KW"/>
</dbReference>
<comment type="cofactor">
    <cofactor evidence="1">
        <name>Zn(2+)</name>
        <dbReference type="ChEBI" id="CHEBI:29105"/>
    </cofactor>
</comment>
<sequence length="350" mass="36704">MGDDTGRGGIRAAQVVPGRPELARVVDLAVEERPGEVVADGLLAGVCGTDVEIVRDGFGAVPPGRDAIVPFHESLGRVVSAPDGSGFAVGDLVAGVVRRPDPVPCPACAAGAWDFCRNGRYRERGIKELDGYGMRRWSVPPGFAVRLDPSLGDLGVLTEPASVVAKAWRRARLLWEHSHLPARSVLVTGAGPIGLLAALLGVQEGFAVHVVDRATSGPKPDLVRALGAAYHTDVDQVTADVDVAIECTGVTALIRGSVLRASVTVLAGITGDQDPVPLDPRVFDDVVLHNKAVVGTVNAALADYRAGADALARADRGWLAGLITRRVPLDDFTDALDRREDDVKVVVDLA</sequence>
<dbReference type="PANTHER" id="PTHR43189:SF2">
    <property type="entry name" value="GLUCOSE 1-DEHYDROGENASE"/>
    <property type="match status" value="1"/>
</dbReference>
<dbReference type="GO" id="GO:0046872">
    <property type="term" value="F:metal ion binding"/>
    <property type="evidence" value="ECO:0007669"/>
    <property type="project" value="UniProtKB-KW"/>
</dbReference>
<dbReference type="InterPro" id="IPR013154">
    <property type="entry name" value="ADH-like_N"/>
</dbReference>
<name>A0A495VQK8_9PSEU</name>
<dbReference type="Pfam" id="PF08240">
    <property type="entry name" value="ADH_N"/>
    <property type="match status" value="1"/>
</dbReference>
<dbReference type="SUPFAM" id="SSF50129">
    <property type="entry name" value="GroES-like"/>
    <property type="match status" value="1"/>
</dbReference>
<organism evidence="7 8">
    <name type="scientific">Saccharothrix australiensis</name>
    <dbReference type="NCBI Taxonomy" id="2072"/>
    <lineage>
        <taxon>Bacteria</taxon>
        <taxon>Bacillati</taxon>
        <taxon>Actinomycetota</taxon>
        <taxon>Actinomycetes</taxon>
        <taxon>Pseudonocardiales</taxon>
        <taxon>Pseudonocardiaceae</taxon>
        <taxon>Saccharothrix</taxon>
    </lineage>
</organism>
<gene>
    <name evidence="7" type="ORF">C8E97_0053</name>
</gene>
<evidence type="ECO:0000313" key="7">
    <source>
        <dbReference type="EMBL" id="RKT51574.1"/>
    </source>
</evidence>
<comment type="caution">
    <text evidence="7">The sequence shown here is derived from an EMBL/GenBank/DDBJ whole genome shotgun (WGS) entry which is preliminary data.</text>
</comment>
<evidence type="ECO:0000256" key="2">
    <source>
        <dbReference type="ARBA" id="ARBA00022723"/>
    </source>
</evidence>
<dbReference type="Gene3D" id="3.90.180.10">
    <property type="entry name" value="Medium-chain alcohol dehydrogenases, catalytic domain"/>
    <property type="match status" value="1"/>
</dbReference>
<evidence type="ECO:0000256" key="3">
    <source>
        <dbReference type="ARBA" id="ARBA00022833"/>
    </source>
</evidence>
<evidence type="ECO:0000259" key="6">
    <source>
        <dbReference type="Pfam" id="PF16912"/>
    </source>
</evidence>